<dbReference type="InterPro" id="IPR003425">
    <property type="entry name" value="CCB3/YggT"/>
</dbReference>
<feature type="transmembrane region" description="Helical" evidence="2">
    <location>
        <begin position="188"/>
        <end position="212"/>
    </location>
</feature>
<dbReference type="AlphaFoldDB" id="A0A4V2PS04"/>
<dbReference type="PANTHER" id="PTHR33219:SF14">
    <property type="entry name" value="PROTEIN COFACTOR ASSEMBLY OF COMPLEX C SUBUNIT B CCB3, CHLOROPLASTIC-RELATED"/>
    <property type="match status" value="1"/>
</dbReference>
<evidence type="ECO:0000256" key="2">
    <source>
        <dbReference type="SAM" id="Phobius"/>
    </source>
</evidence>
<dbReference type="OrthoDB" id="47652at2"/>
<accession>A0A4V2PS04</accession>
<feature type="transmembrane region" description="Helical" evidence="2">
    <location>
        <begin position="57"/>
        <end position="76"/>
    </location>
</feature>
<dbReference type="PANTHER" id="PTHR33219">
    <property type="entry name" value="YLMG HOMOLOG PROTEIN 2, CHLOROPLASTIC"/>
    <property type="match status" value="1"/>
</dbReference>
<dbReference type="Pfam" id="PF02325">
    <property type="entry name" value="CCB3_YggT"/>
    <property type="match status" value="1"/>
</dbReference>
<keyword evidence="2" id="KW-0472">Membrane</keyword>
<organism evidence="3 4">
    <name type="scientific">Seleniivibrio woodruffii</name>
    <dbReference type="NCBI Taxonomy" id="1078050"/>
    <lineage>
        <taxon>Bacteria</taxon>
        <taxon>Pseudomonadati</taxon>
        <taxon>Deferribacterota</taxon>
        <taxon>Deferribacteres</taxon>
        <taxon>Deferribacterales</taxon>
        <taxon>Geovibrionaceae</taxon>
        <taxon>Seleniivibrio</taxon>
    </lineage>
</organism>
<evidence type="ECO:0000313" key="3">
    <source>
        <dbReference type="EMBL" id="TCK60801.1"/>
    </source>
</evidence>
<sequence length="274" mass="30731">MPIISMLIKSYLVILLLRSVMTRQELYFNPIGKIVGRLTDPLIEKALKLNKKNADNLTFVFVLIAAVLIALMYYALGGMSIAVASFFAVSEMLTFMMMFYIVCIILGVFVGNSRMSYFTMYFNRLASFWVKAVRVVFPIKSNAVVIPAILLVFAFFTVVNGAVILFMQHGTDFSFVSSSLTSSMFMSLKSGLLSMVSLLGIYIWIIIIRALMSWVSPDPSNPVVQTIHALTDPVLIPFSRMIPPLGPVDLSPMILIFLLYFLKNMLLRLIGMML</sequence>
<gene>
    <name evidence="3" type="ORF">C8D98_1680</name>
</gene>
<keyword evidence="4" id="KW-1185">Reference proteome</keyword>
<name>A0A4V2PS04_9BACT</name>
<keyword evidence="2" id="KW-0812">Transmembrane</keyword>
<feature type="transmembrane region" description="Helical" evidence="2">
    <location>
        <begin position="82"/>
        <end position="109"/>
    </location>
</feature>
<evidence type="ECO:0000256" key="1">
    <source>
        <dbReference type="ARBA" id="ARBA00010894"/>
    </source>
</evidence>
<comment type="caution">
    <text evidence="3">The sequence shown here is derived from an EMBL/GenBank/DDBJ whole genome shotgun (WGS) entry which is preliminary data.</text>
</comment>
<evidence type="ECO:0000313" key="4">
    <source>
        <dbReference type="Proteomes" id="UP000294614"/>
    </source>
</evidence>
<dbReference type="RefSeq" id="WP_132873666.1">
    <property type="nucleotide sequence ID" value="NZ_JBLJBI010000093.1"/>
</dbReference>
<protein>
    <submittedName>
        <fullName evidence="3">YggT family protein</fullName>
    </submittedName>
</protein>
<dbReference type="Proteomes" id="UP000294614">
    <property type="component" value="Unassembled WGS sequence"/>
</dbReference>
<keyword evidence="2" id="KW-1133">Transmembrane helix</keyword>
<reference evidence="3 4" key="1">
    <citation type="submission" date="2019-03" db="EMBL/GenBank/DDBJ databases">
        <title>Genomic Encyclopedia of Type Strains, Phase IV (KMG-IV): sequencing the most valuable type-strain genomes for metagenomic binning, comparative biology and taxonomic classification.</title>
        <authorList>
            <person name="Goeker M."/>
        </authorList>
    </citation>
    <scope>NUCLEOTIDE SEQUENCE [LARGE SCALE GENOMIC DNA]</scope>
    <source>
        <strain evidence="3 4">DSM 24984</strain>
    </source>
</reference>
<proteinExistence type="inferred from homology"/>
<dbReference type="EMBL" id="SMGG01000004">
    <property type="protein sequence ID" value="TCK60801.1"/>
    <property type="molecule type" value="Genomic_DNA"/>
</dbReference>
<comment type="similarity">
    <text evidence="1">Belongs to the YggT family.</text>
</comment>
<feature type="transmembrane region" description="Helical" evidence="2">
    <location>
        <begin position="145"/>
        <end position="167"/>
    </location>
</feature>
<feature type="transmembrane region" description="Helical" evidence="2">
    <location>
        <begin position="250"/>
        <end position="270"/>
    </location>
</feature>
<dbReference type="GO" id="GO:0016020">
    <property type="term" value="C:membrane"/>
    <property type="evidence" value="ECO:0007669"/>
    <property type="project" value="InterPro"/>
</dbReference>